<dbReference type="InterPro" id="IPR036864">
    <property type="entry name" value="Zn2-C6_fun-type_DNA-bd_sf"/>
</dbReference>
<organism evidence="4 5">
    <name type="scientific">Rhizoctonia solani</name>
    <dbReference type="NCBI Taxonomy" id="456999"/>
    <lineage>
        <taxon>Eukaryota</taxon>
        <taxon>Fungi</taxon>
        <taxon>Dikarya</taxon>
        <taxon>Basidiomycota</taxon>
        <taxon>Agaricomycotina</taxon>
        <taxon>Agaricomycetes</taxon>
        <taxon>Cantharellales</taxon>
        <taxon>Ceratobasidiaceae</taxon>
        <taxon>Rhizoctonia</taxon>
    </lineage>
</organism>
<dbReference type="Gene3D" id="4.10.240.10">
    <property type="entry name" value="Zn(2)-C6 fungal-type DNA-binding domain"/>
    <property type="match status" value="1"/>
</dbReference>
<keyword evidence="2" id="KW-0539">Nucleus</keyword>
<dbReference type="Proteomes" id="UP000663843">
    <property type="component" value="Unassembled WGS sequence"/>
</dbReference>
<evidence type="ECO:0000313" key="5">
    <source>
        <dbReference type="Proteomes" id="UP000663843"/>
    </source>
</evidence>
<dbReference type="Pfam" id="PF11951">
    <property type="entry name" value="Fungal_trans_2"/>
    <property type="match status" value="1"/>
</dbReference>
<dbReference type="InterPro" id="IPR001138">
    <property type="entry name" value="Zn2Cys6_DnaBD"/>
</dbReference>
<accession>A0A8H3AB26</accession>
<dbReference type="AlphaFoldDB" id="A0A8H3AB26"/>
<dbReference type="GO" id="GO:0000981">
    <property type="term" value="F:DNA-binding transcription factor activity, RNA polymerase II-specific"/>
    <property type="evidence" value="ECO:0007669"/>
    <property type="project" value="InterPro"/>
</dbReference>
<dbReference type="PROSITE" id="PS50048">
    <property type="entry name" value="ZN2_CY6_FUNGAL_2"/>
    <property type="match status" value="1"/>
</dbReference>
<proteinExistence type="predicted"/>
<gene>
    <name evidence="4" type="ORF">RDB_LOCUS44993</name>
</gene>
<dbReference type="GO" id="GO:0005634">
    <property type="term" value="C:nucleus"/>
    <property type="evidence" value="ECO:0007669"/>
    <property type="project" value="UniProtKB-SubCell"/>
</dbReference>
<reference evidence="4" key="1">
    <citation type="submission" date="2021-01" db="EMBL/GenBank/DDBJ databases">
        <authorList>
            <person name="Kaushik A."/>
        </authorList>
    </citation>
    <scope>NUCLEOTIDE SEQUENCE</scope>
    <source>
        <strain evidence="4">AG2-2IIIB</strain>
    </source>
</reference>
<evidence type="ECO:0000256" key="1">
    <source>
        <dbReference type="ARBA" id="ARBA00004123"/>
    </source>
</evidence>
<dbReference type="SUPFAM" id="SSF57701">
    <property type="entry name" value="Zn2/Cys6 DNA-binding domain"/>
    <property type="match status" value="1"/>
</dbReference>
<sequence>MSKVIPKRSMGGCLTCKRRKKKCDERRPYCRRCESGDFDCLGYNSPDACYTGTSIFWPSHTPATPFGAPSSQPLEPFISLPEPKNEVQQASSVHTLSQQAKSSIPRGVLLDRTILEDVTSAIVSQYVRFSRDVLFGVSLISIEKAIRKRMNNSNIARWSMYLGARVVADLFSGTNVQKYLGWIFRFCQQITETSTSNELGPSLQARLSGFYDLVYLNSIISGTANSYSLFQRCTPMFLQLAALSPGIWVHNSSISVPETFRSSKYEVRRFIVDDTITALSLGVSPQLQYDTTSIRADKAPGHYTEWQHGFPVEVLILLAEINSRRTLRMMGVLTPNQNDYHNIESRLNRWNPIVDHTDEPSNDIARLAVQEAWRQAALIYLYLAMSEVNSADPRVERAVQQVVQLGKTIPEGSPLALYLLAPSLIAGVAARQDKHRAALRNKVANENPRKINLLVLPVRGADFLPVLDHLWHGVGSGGSPVTWDDYVRSRRSVLPLHHEL</sequence>
<evidence type="ECO:0000256" key="2">
    <source>
        <dbReference type="ARBA" id="ARBA00023242"/>
    </source>
</evidence>
<dbReference type="SMART" id="SM00066">
    <property type="entry name" value="GAL4"/>
    <property type="match status" value="1"/>
</dbReference>
<comment type="subcellular location">
    <subcellularLocation>
        <location evidence="1">Nucleus</location>
    </subcellularLocation>
</comment>
<dbReference type="GO" id="GO:0008270">
    <property type="term" value="F:zinc ion binding"/>
    <property type="evidence" value="ECO:0007669"/>
    <property type="project" value="InterPro"/>
</dbReference>
<dbReference type="PANTHER" id="PTHR37534:SF46">
    <property type="entry name" value="ZN(II)2CYS6 TRANSCRIPTION FACTOR (EUROFUNG)"/>
    <property type="match status" value="1"/>
</dbReference>
<protein>
    <recommendedName>
        <fullName evidence="3">Zn(2)-C6 fungal-type domain-containing protein</fullName>
    </recommendedName>
</protein>
<dbReference type="PROSITE" id="PS00463">
    <property type="entry name" value="ZN2_CY6_FUNGAL_1"/>
    <property type="match status" value="1"/>
</dbReference>
<dbReference type="EMBL" id="CAJMWT010001619">
    <property type="protein sequence ID" value="CAE6411988.1"/>
    <property type="molecule type" value="Genomic_DNA"/>
</dbReference>
<name>A0A8H3AB26_9AGAM</name>
<dbReference type="Pfam" id="PF00172">
    <property type="entry name" value="Zn_clus"/>
    <property type="match status" value="1"/>
</dbReference>
<dbReference type="PANTHER" id="PTHR37534">
    <property type="entry name" value="TRANSCRIPTIONAL ACTIVATOR PROTEIN UGA3"/>
    <property type="match status" value="1"/>
</dbReference>
<feature type="domain" description="Zn(2)-C6 fungal-type" evidence="3">
    <location>
        <begin position="12"/>
        <end position="40"/>
    </location>
</feature>
<evidence type="ECO:0000313" key="4">
    <source>
        <dbReference type="EMBL" id="CAE6411988.1"/>
    </source>
</evidence>
<dbReference type="CDD" id="cd00067">
    <property type="entry name" value="GAL4"/>
    <property type="match status" value="1"/>
</dbReference>
<evidence type="ECO:0000259" key="3">
    <source>
        <dbReference type="PROSITE" id="PS50048"/>
    </source>
</evidence>
<dbReference type="InterPro" id="IPR021858">
    <property type="entry name" value="Fun_TF"/>
</dbReference>
<comment type="caution">
    <text evidence="4">The sequence shown here is derived from an EMBL/GenBank/DDBJ whole genome shotgun (WGS) entry which is preliminary data.</text>
</comment>